<dbReference type="PANTHER" id="PTHR33418">
    <property type="entry name" value="HELICASE-ASSOCIATED"/>
    <property type="match status" value="1"/>
</dbReference>
<proteinExistence type="predicted"/>
<evidence type="ECO:0000259" key="1">
    <source>
        <dbReference type="Pfam" id="PF03457"/>
    </source>
</evidence>
<organism evidence="2">
    <name type="scientific">Helicotheca tamesis</name>
    <dbReference type="NCBI Taxonomy" id="374047"/>
    <lineage>
        <taxon>Eukaryota</taxon>
        <taxon>Sar</taxon>
        <taxon>Stramenopiles</taxon>
        <taxon>Ochrophyta</taxon>
        <taxon>Bacillariophyta</taxon>
        <taxon>Mediophyceae</taxon>
        <taxon>Lithodesmiophycidae</taxon>
        <taxon>Lithodesmiales</taxon>
        <taxon>Lithodesmiaceae</taxon>
        <taxon>Helicotheca</taxon>
    </lineage>
</organism>
<dbReference type="InterPro" id="IPR005114">
    <property type="entry name" value="Helicase_assoc"/>
</dbReference>
<protein>
    <recommendedName>
        <fullName evidence="1">Helicase-associated domain-containing protein</fullName>
    </recommendedName>
</protein>
<gene>
    <name evidence="2" type="ORF">HTAM1171_LOCUS7802</name>
</gene>
<dbReference type="Pfam" id="PF03457">
    <property type="entry name" value="HA"/>
    <property type="match status" value="1"/>
</dbReference>
<reference evidence="2" key="1">
    <citation type="submission" date="2021-01" db="EMBL/GenBank/DDBJ databases">
        <authorList>
            <person name="Corre E."/>
            <person name="Pelletier E."/>
            <person name="Niang G."/>
            <person name="Scheremetjew M."/>
            <person name="Finn R."/>
            <person name="Kale V."/>
            <person name="Holt S."/>
            <person name="Cochrane G."/>
            <person name="Meng A."/>
            <person name="Brown T."/>
            <person name="Cohen L."/>
        </authorList>
    </citation>
    <scope>NUCLEOTIDE SEQUENCE</scope>
    <source>
        <strain evidence="2">CCMP826</strain>
    </source>
</reference>
<dbReference type="PANTHER" id="PTHR33418:SF1">
    <property type="entry name" value="HELICASE-ASSOCIATED DOMAIN-CONTAINING PROTEIN"/>
    <property type="match status" value="1"/>
</dbReference>
<dbReference type="AlphaFoldDB" id="A0A7S2HWS7"/>
<feature type="domain" description="Helicase-associated" evidence="1">
    <location>
        <begin position="20"/>
        <end position="87"/>
    </location>
</feature>
<dbReference type="EMBL" id="HBGV01012778">
    <property type="protein sequence ID" value="CAD9501471.1"/>
    <property type="molecule type" value="Transcribed_RNA"/>
</dbReference>
<name>A0A7S2HWS7_9STRA</name>
<evidence type="ECO:0000313" key="2">
    <source>
        <dbReference type="EMBL" id="CAD9501471.1"/>
    </source>
</evidence>
<dbReference type="Gene3D" id="6.10.140.530">
    <property type="match status" value="1"/>
</dbReference>
<sequence length="117" mass="14304">MTRNHVTSSNSSKSVEDVKENTWHKMLDQLKKYRDEHGDCLVPYRYKHNKALGRWVYNQRYQYTCLQQGKRTQMTQEHVDKLNKLGFVWKLAKRKTWFEMLDELKMYNRKYGDCIVH</sequence>
<accession>A0A7S2HWS7</accession>